<evidence type="ECO:0000256" key="6">
    <source>
        <dbReference type="SAM" id="MobiDB-lite"/>
    </source>
</evidence>
<accession>A0ABP0BBR2</accession>
<dbReference type="EMBL" id="CAWUHC010000019">
    <property type="protein sequence ID" value="CAK7217062.1"/>
    <property type="molecule type" value="Genomic_DNA"/>
</dbReference>
<evidence type="ECO:0000256" key="1">
    <source>
        <dbReference type="ARBA" id="ARBA00003548"/>
    </source>
</evidence>
<feature type="compositionally biased region" description="Basic residues" evidence="6">
    <location>
        <begin position="192"/>
        <end position="202"/>
    </location>
</feature>
<evidence type="ECO:0000256" key="2">
    <source>
        <dbReference type="ARBA" id="ARBA00004173"/>
    </source>
</evidence>
<comment type="similarity">
    <text evidence="3">Belongs to the RRG9 family.</text>
</comment>
<keyword evidence="8" id="KW-1185">Reference proteome</keyword>
<feature type="region of interest" description="Disordered" evidence="6">
    <location>
        <begin position="352"/>
        <end position="458"/>
    </location>
</feature>
<comment type="subcellular location">
    <subcellularLocation>
        <location evidence="2">Mitochondrion</location>
    </subcellularLocation>
</comment>
<organism evidence="7 8">
    <name type="scientific">Sporothrix bragantina</name>
    <dbReference type="NCBI Taxonomy" id="671064"/>
    <lineage>
        <taxon>Eukaryota</taxon>
        <taxon>Fungi</taxon>
        <taxon>Dikarya</taxon>
        <taxon>Ascomycota</taxon>
        <taxon>Pezizomycotina</taxon>
        <taxon>Sordariomycetes</taxon>
        <taxon>Sordariomycetidae</taxon>
        <taxon>Ophiostomatales</taxon>
        <taxon>Ophiostomataceae</taxon>
        <taxon>Sporothrix</taxon>
    </lineage>
</organism>
<comment type="caution">
    <text evidence="7">The sequence shown here is derived from an EMBL/GenBank/DDBJ whole genome shotgun (WGS) entry which is preliminary data.</text>
</comment>
<evidence type="ECO:0000313" key="7">
    <source>
        <dbReference type="EMBL" id="CAK7217062.1"/>
    </source>
</evidence>
<dbReference type="Proteomes" id="UP001642406">
    <property type="component" value="Unassembled WGS sequence"/>
</dbReference>
<feature type="region of interest" description="Disordered" evidence="6">
    <location>
        <begin position="58"/>
        <end position="275"/>
    </location>
</feature>
<feature type="compositionally biased region" description="Basic and acidic residues" evidence="6">
    <location>
        <begin position="355"/>
        <end position="364"/>
    </location>
</feature>
<feature type="compositionally biased region" description="Basic and acidic residues" evidence="6">
    <location>
        <begin position="182"/>
        <end position="191"/>
    </location>
</feature>
<dbReference type="PANTHER" id="PTHR13475:SF3">
    <property type="entry name" value="NEUGRIN"/>
    <property type="match status" value="1"/>
</dbReference>
<name>A0ABP0BBR2_9PEZI</name>
<dbReference type="Pfam" id="PF06413">
    <property type="entry name" value="Neugrin"/>
    <property type="match status" value="1"/>
</dbReference>
<feature type="compositionally biased region" description="Basic and acidic residues" evidence="6">
    <location>
        <begin position="398"/>
        <end position="411"/>
    </location>
</feature>
<sequence length="458" mass="51077">MNATSYCACRTAALRIFVRGFIGPLPPTLPTRSAASQASRAYRTASWTAAAQRQSRFQPAAAFSSAQTRITTTQAGRGRRRNHSSRQASTLTDAAARADNDAEHPGAYSPPPTATATVTPALSPSPPPVEVIETQTEDTPREGAENIVLGKNARKKLRRKKEDELRKAEQASTDVPVTNKTLEVEREEAVKKPKKQKRATRKHKEEKSGAEAANETAEKPSKKAAEKSKRKTAAVSSPSSKKDPSHPSAKPAEPWQVQKRALQAKFPEGWNPRKKLSPDALEGIRALHRQFPETYTTATLARHFQVSPEAIRRILKSSWQASAEEEEDRQNRWFDRGKQVWSRWAELGRKPPKRWQAEGIRRDPMSWPGGRRRIMEKQQHHTRQTRQAFQSRLSAEGARGREGGDNGRDDTSAVTQTTFGKFVEAHAPSSPETAPPQTHSRGRESRMQTGRRDSESKE</sequence>
<evidence type="ECO:0000256" key="3">
    <source>
        <dbReference type="ARBA" id="ARBA00010895"/>
    </source>
</evidence>
<feature type="compositionally biased region" description="Basic and acidic residues" evidence="6">
    <location>
        <begin position="160"/>
        <end position="169"/>
    </location>
</feature>
<reference evidence="7 8" key="1">
    <citation type="submission" date="2024-01" db="EMBL/GenBank/DDBJ databases">
        <authorList>
            <person name="Allen C."/>
            <person name="Tagirdzhanova G."/>
        </authorList>
    </citation>
    <scope>NUCLEOTIDE SEQUENCE [LARGE SCALE GENOMIC DNA]</scope>
</reference>
<evidence type="ECO:0000256" key="4">
    <source>
        <dbReference type="ARBA" id="ARBA00013566"/>
    </source>
</evidence>
<keyword evidence="5" id="KW-0809">Transit peptide</keyword>
<feature type="compositionally biased region" description="Polar residues" evidence="6">
    <location>
        <begin position="170"/>
        <end position="181"/>
    </location>
</feature>
<feature type="compositionally biased region" description="Basic and acidic residues" evidence="6">
    <location>
        <begin position="216"/>
        <end position="227"/>
    </location>
</feature>
<evidence type="ECO:0000313" key="8">
    <source>
        <dbReference type="Proteomes" id="UP001642406"/>
    </source>
</evidence>
<protein>
    <recommendedName>
        <fullName evidence="4">Required for respiratory growth protein 9, mitochondrial</fullName>
    </recommendedName>
</protein>
<evidence type="ECO:0000256" key="5">
    <source>
        <dbReference type="ARBA" id="ARBA00022946"/>
    </source>
</evidence>
<proteinExistence type="inferred from homology"/>
<feature type="compositionally biased region" description="Basic and acidic residues" evidence="6">
    <location>
        <begin position="441"/>
        <end position="458"/>
    </location>
</feature>
<comment type="function">
    <text evidence="1">Required for respiratory activity and maintenance and expression of the mitochondrial genome.</text>
</comment>
<feature type="compositionally biased region" description="Polar residues" evidence="6">
    <location>
        <begin position="64"/>
        <end position="75"/>
    </location>
</feature>
<gene>
    <name evidence="7" type="primary">RRG9</name>
    <name evidence="7" type="ORF">SBRCBS47491_003035</name>
</gene>
<feature type="compositionally biased region" description="Polar residues" evidence="6">
    <location>
        <begin position="430"/>
        <end position="439"/>
    </location>
</feature>
<dbReference type="PANTHER" id="PTHR13475">
    <property type="entry name" value="NEUGRIN"/>
    <property type="match status" value="1"/>
</dbReference>
<dbReference type="InterPro" id="IPR010487">
    <property type="entry name" value="NGRN/Rrg9"/>
</dbReference>